<evidence type="ECO:0000256" key="5">
    <source>
        <dbReference type="PROSITE-ProRule" id="PRU00125"/>
    </source>
</evidence>
<evidence type="ECO:0000259" key="7">
    <source>
        <dbReference type="PROSITE" id="PS50023"/>
    </source>
</evidence>
<evidence type="ECO:0000256" key="3">
    <source>
        <dbReference type="ARBA" id="ARBA00023038"/>
    </source>
</evidence>
<feature type="domain" description="LIM zinc-binding" evidence="7">
    <location>
        <begin position="110"/>
        <end position="169"/>
    </location>
</feature>
<keyword evidence="3 5" id="KW-0440">LIM domain</keyword>
<dbReference type="PANTHER" id="PTHR24216:SF8">
    <property type="entry name" value="PAXILLIN, ISOFORM F"/>
    <property type="match status" value="1"/>
</dbReference>
<evidence type="ECO:0000313" key="9">
    <source>
        <dbReference type="Proteomes" id="UP000053660"/>
    </source>
</evidence>
<gene>
    <name evidence="8" type="ORF">OESDEN_07973</name>
</gene>
<keyword evidence="1 5" id="KW-0479">Metal-binding</keyword>
<reference evidence="8 9" key="1">
    <citation type="submission" date="2014-03" db="EMBL/GenBank/DDBJ databases">
        <title>Draft genome of the hookworm Oesophagostomum dentatum.</title>
        <authorList>
            <person name="Mitreva M."/>
        </authorList>
    </citation>
    <scope>NUCLEOTIDE SEQUENCE [LARGE SCALE GENOMIC DNA]</scope>
    <source>
        <strain evidence="8 9">OD-Hann</strain>
    </source>
</reference>
<dbReference type="Pfam" id="PF00412">
    <property type="entry name" value="LIM"/>
    <property type="match status" value="1"/>
</dbReference>
<organism evidence="8 9">
    <name type="scientific">Oesophagostomum dentatum</name>
    <name type="common">Nodular worm</name>
    <dbReference type="NCBI Taxonomy" id="61180"/>
    <lineage>
        <taxon>Eukaryota</taxon>
        <taxon>Metazoa</taxon>
        <taxon>Ecdysozoa</taxon>
        <taxon>Nematoda</taxon>
        <taxon>Chromadorea</taxon>
        <taxon>Rhabditida</taxon>
        <taxon>Rhabditina</taxon>
        <taxon>Rhabditomorpha</taxon>
        <taxon>Strongyloidea</taxon>
        <taxon>Strongylidae</taxon>
        <taxon>Oesophagostomum</taxon>
    </lineage>
</organism>
<dbReference type="SMART" id="SM00132">
    <property type="entry name" value="LIM"/>
    <property type="match status" value="2"/>
</dbReference>
<dbReference type="SUPFAM" id="SSF57716">
    <property type="entry name" value="Glucocorticoid receptor-like (DNA-binding domain)"/>
    <property type="match status" value="2"/>
</dbReference>
<evidence type="ECO:0000256" key="4">
    <source>
        <dbReference type="ARBA" id="ARBA00037833"/>
    </source>
</evidence>
<dbReference type="OrthoDB" id="15567at2759"/>
<dbReference type="CDD" id="cd09339">
    <property type="entry name" value="LIM4_Paxillin_like"/>
    <property type="match status" value="1"/>
</dbReference>
<name>A0A0B1T7R8_OESDE</name>
<evidence type="ECO:0000256" key="2">
    <source>
        <dbReference type="ARBA" id="ARBA00022833"/>
    </source>
</evidence>
<dbReference type="FunFam" id="2.10.110.10:FF:000009">
    <property type="entry name" value="Paxillin isoform 1"/>
    <property type="match status" value="1"/>
</dbReference>
<dbReference type="GO" id="GO:0031430">
    <property type="term" value="C:M band"/>
    <property type="evidence" value="ECO:0007669"/>
    <property type="project" value="UniProtKB-SubCell"/>
</dbReference>
<dbReference type="EMBL" id="KN551535">
    <property type="protein sequence ID" value="KHJ92146.1"/>
    <property type="molecule type" value="Genomic_DNA"/>
</dbReference>
<protein>
    <submittedName>
        <fullName evidence="8">LIM domain protein</fullName>
    </submittedName>
</protein>
<dbReference type="GO" id="GO:0046872">
    <property type="term" value="F:metal ion binding"/>
    <property type="evidence" value="ECO:0007669"/>
    <property type="project" value="UniProtKB-KW"/>
</dbReference>
<sequence length="170" mass="19037">MMRELQNRFDQQGLYSSKRSLGPSQAHSYNDVRGGRSPSRDLIHGDSMIGTMNSDLSSKHGISTIPKGDCAQCGKPIIGQMCGASFAGGTFFDDGGHPLCETHYHERRGSLCHECRQPISGRCVTAIGRKFHPEHFRCSYCNKQLTKGTFKEVDRRPFCHRCYDNTYALT</sequence>
<comment type="subcellular location">
    <subcellularLocation>
        <location evidence="4">Cytoplasm</location>
        <location evidence="4">Myofibril</location>
        <location evidence="4">Sarcomere</location>
        <location evidence="4">M line</location>
    </subcellularLocation>
</comment>
<dbReference type="PANTHER" id="PTHR24216">
    <property type="entry name" value="PAXILLIN-RELATED"/>
    <property type="match status" value="1"/>
</dbReference>
<dbReference type="Proteomes" id="UP000053660">
    <property type="component" value="Unassembled WGS sequence"/>
</dbReference>
<dbReference type="GO" id="GO:0070161">
    <property type="term" value="C:anchoring junction"/>
    <property type="evidence" value="ECO:0007669"/>
    <property type="project" value="UniProtKB-ARBA"/>
</dbReference>
<dbReference type="GO" id="GO:0055120">
    <property type="term" value="C:striated muscle dense body"/>
    <property type="evidence" value="ECO:0007669"/>
    <property type="project" value="UniProtKB-ARBA"/>
</dbReference>
<keyword evidence="2 5" id="KW-0862">Zinc</keyword>
<proteinExistence type="predicted"/>
<dbReference type="PROSITE" id="PS50023">
    <property type="entry name" value="LIM_DOMAIN_2"/>
    <property type="match status" value="1"/>
</dbReference>
<feature type="region of interest" description="Disordered" evidence="6">
    <location>
        <begin position="1"/>
        <end position="42"/>
    </location>
</feature>
<evidence type="ECO:0000313" key="8">
    <source>
        <dbReference type="EMBL" id="KHJ92146.1"/>
    </source>
</evidence>
<dbReference type="PROSITE" id="PS00478">
    <property type="entry name" value="LIM_DOMAIN_1"/>
    <property type="match status" value="1"/>
</dbReference>
<feature type="compositionally biased region" description="Polar residues" evidence="6">
    <location>
        <begin position="8"/>
        <end position="28"/>
    </location>
</feature>
<dbReference type="Gene3D" id="2.10.110.10">
    <property type="entry name" value="Cysteine Rich Protein"/>
    <property type="match status" value="1"/>
</dbReference>
<evidence type="ECO:0000256" key="6">
    <source>
        <dbReference type="SAM" id="MobiDB-lite"/>
    </source>
</evidence>
<dbReference type="InterPro" id="IPR001781">
    <property type="entry name" value="Znf_LIM"/>
</dbReference>
<evidence type="ECO:0000256" key="1">
    <source>
        <dbReference type="ARBA" id="ARBA00022723"/>
    </source>
</evidence>
<accession>A0A0B1T7R8</accession>
<dbReference type="AlphaFoldDB" id="A0A0B1T7R8"/>
<keyword evidence="9" id="KW-1185">Reference proteome</keyword>